<dbReference type="EMBL" id="CACRXK020035064">
    <property type="protein sequence ID" value="CAB4044469.1"/>
    <property type="molecule type" value="Genomic_DNA"/>
</dbReference>
<dbReference type="PANTHER" id="PTHR33332">
    <property type="entry name" value="REVERSE TRANSCRIPTASE DOMAIN-CONTAINING PROTEIN"/>
    <property type="match status" value="1"/>
</dbReference>
<dbReference type="PROSITE" id="PS50878">
    <property type="entry name" value="RT_POL"/>
    <property type="match status" value="1"/>
</dbReference>
<keyword evidence="2" id="KW-1185">Reference proteome</keyword>
<gene>
    <name evidence="1" type="ORF">PACLA_8A083383</name>
</gene>
<comment type="caution">
    <text evidence="1">The sequence shown here is derived from an EMBL/GenBank/DDBJ whole genome shotgun (WGS) entry which is preliminary data.</text>
</comment>
<accession>A0A6S7LUP1</accession>
<dbReference type="Pfam" id="PF00078">
    <property type="entry name" value="RVT_1"/>
    <property type="match status" value="1"/>
</dbReference>
<evidence type="ECO:0000313" key="2">
    <source>
        <dbReference type="Proteomes" id="UP001152795"/>
    </source>
</evidence>
<dbReference type="InterPro" id="IPR000477">
    <property type="entry name" value="RT_dom"/>
</dbReference>
<dbReference type="OrthoDB" id="5972526at2759"/>
<proteinExistence type="predicted"/>
<reference evidence="1" key="1">
    <citation type="submission" date="2020-04" db="EMBL/GenBank/DDBJ databases">
        <authorList>
            <person name="Alioto T."/>
            <person name="Alioto T."/>
            <person name="Gomez Garrido J."/>
        </authorList>
    </citation>
    <scope>NUCLEOTIDE SEQUENCE</scope>
    <source>
        <strain evidence="1">A484AB</strain>
    </source>
</reference>
<protein>
    <submittedName>
        <fullName evidence="1">Uncharacterized protein</fullName>
    </submittedName>
</protein>
<dbReference type="AlphaFoldDB" id="A0A6S7LUP1"/>
<feature type="non-terminal residue" evidence="1">
    <location>
        <position position="245"/>
    </location>
</feature>
<name>A0A6S7LUP1_PARCT</name>
<evidence type="ECO:0000313" key="1">
    <source>
        <dbReference type="EMBL" id="CAB4044469.1"/>
    </source>
</evidence>
<organism evidence="1 2">
    <name type="scientific">Paramuricea clavata</name>
    <name type="common">Red gorgonian</name>
    <name type="synonym">Violescent sea-whip</name>
    <dbReference type="NCBI Taxonomy" id="317549"/>
    <lineage>
        <taxon>Eukaryota</taxon>
        <taxon>Metazoa</taxon>
        <taxon>Cnidaria</taxon>
        <taxon>Anthozoa</taxon>
        <taxon>Octocorallia</taxon>
        <taxon>Malacalcyonacea</taxon>
        <taxon>Plexauridae</taxon>
        <taxon>Paramuricea</taxon>
    </lineage>
</organism>
<dbReference type="Proteomes" id="UP001152795">
    <property type="component" value="Unassembled WGS sequence"/>
</dbReference>
<sequence length="245" mass="27978">MDVEFGVPQGSVLGPNLFALFINDMPNIIEGEEDAEIEVFADDTTIYVVGPTVDIVTSRLNEILCKFWDWCINNSLSPHPGKTEFMLMKGKSFIGPVRATKLGTYVIKQVQSTRCLGMELDDEMKWSKHVLNTIKSFSQKINLLKSLYFLPKKARIDFYNKVILPSITYGIILWGSCNKSLFNDLEKMHVRAAKIIFCLNWNTPTNDVITICNWKTLRRTYLESLAKLTQKSYYQVVPTAIADLF</sequence>